<dbReference type="AlphaFoldDB" id="A0AAW2N3P3"/>
<accession>A0AAW2N3P3</accession>
<gene>
    <name evidence="2" type="ORF">Scaly_2036400</name>
</gene>
<feature type="domain" description="Retrovirus-related Pol polyprotein from transposon TNT 1-94-like beta-barrel" evidence="1">
    <location>
        <begin position="1"/>
        <end position="50"/>
    </location>
</feature>
<evidence type="ECO:0000259" key="1">
    <source>
        <dbReference type="Pfam" id="PF22936"/>
    </source>
</evidence>
<name>A0AAW2N3P3_9LAMI</name>
<proteinExistence type="predicted"/>
<organism evidence="2">
    <name type="scientific">Sesamum calycinum</name>
    <dbReference type="NCBI Taxonomy" id="2727403"/>
    <lineage>
        <taxon>Eukaryota</taxon>
        <taxon>Viridiplantae</taxon>
        <taxon>Streptophyta</taxon>
        <taxon>Embryophyta</taxon>
        <taxon>Tracheophyta</taxon>
        <taxon>Spermatophyta</taxon>
        <taxon>Magnoliopsida</taxon>
        <taxon>eudicotyledons</taxon>
        <taxon>Gunneridae</taxon>
        <taxon>Pentapetalae</taxon>
        <taxon>asterids</taxon>
        <taxon>lamiids</taxon>
        <taxon>Lamiales</taxon>
        <taxon>Pedaliaceae</taxon>
        <taxon>Sesamum</taxon>
    </lineage>
</organism>
<dbReference type="InterPro" id="IPR054722">
    <property type="entry name" value="PolX-like_BBD"/>
</dbReference>
<protein>
    <recommendedName>
        <fullName evidence="1">Retrovirus-related Pol polyprotein from transposon TNT 1-94-like beta-barrel domain-containing protein</fullName>
    </recommendedName>
</protein>
<dbReference type="Pfam" id="PF22936">
    <property type="entry name" value="Pol_BBD"/>
    <property type="match status" value="1"/>
</dbReference>
<reference evidence="2" key="1">
    <citation type="submission" date="2020-06" db="EMBL/GenBank/DDBJ databases">
        <authorList>
            <person name="Li T."/>
            <person name="Hu X."/>
            <person name="Zhang T."/>
            <person name="Song X."/>
            <person name="Zhang H."/>
            <person name="Dai N."/>
            <person name="Sheng W."/>
            <person name="Hou X."/>
            <person name="Wei L."/>
        </authorList>
    </citation>
    <scope>NUCLEOTIDE SEQUENCE</scope>
    <source>
        <strain evidence="2">KEN8</strain>
        <tissue evidence="2">Leaf</tissue>
    </source>
</reference>
<evidence type="ECO:0000313" key="2">
    <source>
        <dbReference type="EMBL" id="KAL0337613.1"/>
    </source>
</evidence>
<dbReference type="EMBL" id="JACGWM010000012">
    <property type="protein sequence ID" value="KAL0337613.1"/>
    <property type="molecule type" value="Genomic_DNA"/>
</dbReference>
<reference evidence="2" key="2">
    <citation type="journal article" date="2024" name="Plant">
        <title>Genomic evolution and insights into agronomic trait innovations of Sesamum species.</title>
        <authorList>
            <person name="Miao H."/>
            <person name="Wang L."/>
            <person name="Qu L."/>
            <person name="Liu H."/>
            <person name="Sun Y."/>
            <person name="Le M."/>
            <person name="Wang Q."/>
            <person name="Wei S."/>
            <person name="Zheng Y."/>
            <person name="Lin W."/>
            <person name="Duan Y."/>
            <person name="Cao H."/>
            <person name="Xiong S."/>
            <person name="Wang X."/>
            <person name="Wei L."/>
            <person name="Li C."/>
            <person name="Ma Q."/>
            <person name="Ju M."/>
            <person name="Zhao R."/>
            <person name="Li G."/>
            <person name="Mu C."/>
            <person name="Tian Q."/>
            <person name="Mei H."/>
            <person name="Zhang T."/>
            <person name="Gao T."/>
            <person name="Zhang H."/>
        </authorList>
    </citation>
    <scope>NUCLEOTIDE SEQUENCE</scope>
    <source>
        <strain evidence="2">KEN8</strain>
    </source>
</reference>
<comment type="caution">
    <text evidence="2">The sequence shown here is derived from an EMBL/GenBank/DDBJ whole genome shotgun (WGS) entry which is preliminary data.</text>
</comment>
<sequence length="259" mass="29331">MANEKLCDVHGLGDVCLIFDNDFKLTLKDIRHVPDLAHSLISYSAFEEEGLERRWGKGVMKVMKGSLTIFKAERKKNLYDCTVKHDSFVSSVLKTSKTDLWHKRDRERRESRIPSKFRDFHLALNTEYLEPSTYDEALKSPDSKKWLTAMKEEIKSLHDNKIWILVFALGPQRSGYDDTLIQHLGFDPKWRLPLMAPPYVLVSLASGKGTQSTPEASPSSSSQVNPSSLKPLWHRLCGLVKSFCGIAFVADCSEPCGRG</sequence>